<evidence type="ECO:0000259" key="9">
    <source>
        <dbReference type="Pfam" id="PF26002"/>
    </source>
</evidence>
<dbReference type="Pfam" id="PF26002">
    <property type="entry name" value="Beta-barrel_AprE"/>
    <property type="match status" value="1"/>
</dbReference>
<evidence type="ECO:0000256" key="1">
    <source>
        <dbReference type="ARBA" id="ARBA00004167"/>
    </source>
</evidence>
<protein>
    <submittedName>
        <fullName evidence="10">Colicin V secretion protein CvaA</fullName>
    </submittedName>
</protein>
<dbReference type="EMBL" id="NJCX01000013">
    <property type="protein sequence ID" value="PHM73228.1"/>
    <property type="molecule type" value="Genomic_DNA"/>
</dbReference>
<dbReference type="AlphaFoldDB" id="A0A2D0LC13"/>
<dbReference type="RefSeq" id="WP_099142117.1">
    <property type="nucleotide sequence ID" value="NZ_CAWNOR010000035.1"/>
</dbReference>
<keyword evidence="5 8" id="KW-1133">Transmembrane helix</keyword>
<evidence type="ECO:0000256" key="6">
    <source>
        <dbReference type="ARBA" id="ARBA00023136"/>
    </source>
</evidence>
<dbReference type="InterPro" id="IPR050739">
    <property type="entry name" value="MFP"/>
</dbReference>
<feature type="domain" description="AprE-like beta-barrel" evidence="9">
    <location>
        <begin position="307"/>
        <end position="397"/>
    </location>
</feature>
<dbReference type="PROSITE" id="PS00543">
    <property type="entry name" value="HLYD_FAMILY"/>
    <property type="match status" value="1"/>
</dbReference>
<feature type="coiled-coil region" evidence="7">
    <location>
        <begin position="234"/>
        <end position="261"/>
    </location>
</feature>
<evidence type="ECO:0000256" key="4">
    <source>
        <dbReference type="ARBA" id="ARBA00022692"/>
    </source>
</evidence>
<name>A0A2D0LC13_9GAMM</name>
<dbReference type="Gene3D" id="2.40.30.170">
    <property type="match status" value="1"/>
</dbReference>
<comment type="caution">
    <text evidence="10">The sequence shown here is derived from an EMBL/GenBank/DDBJ whole genome shotgun (WGS) entry which is preliminary data.</text>
</comment>
<accession>A0A2D0LC13</accession>
<evidence type="ECO:0000313" key="10">
    <source>
        <dbReference type="EMBL" id="PHM73228.1"/>
    </source>
</evidence>
<evidence type="ECO:0000256" key="8">
    <source>
        <dbReference type="SAM" id="Phobius"/>
    </source>
</evidence>
<keyword evidence="11" id="KW-1185">Reference proteome</keyword>
<dbReference type="GO" id="GO:0016020">
    <property type="term" value="C:membrane"/>
    <property type="evidence" value="ECO:0007669"/>
    <property type="project" value="UniProtKB-SubCell"/>
</dbReference>
<proteinExistence type="inferred from homology"/>
<gene>
    <name evidence="10" type="ORF">Xkoz_02116</name>
</gene>
<dbReference type="PANTHER" id="PTHR30386">
    <property type="entry name" value="MEMBRANE FUSION SUBUNIT OF EMRAB-TOLC MULTIDRUG EFFLUX PUMP"/>
    <property type="match status" value="1"/>
</dbReference>
<dbReference type="PANTHER" id="PTHR30386:SF28">
    <property type="entry name" value="EXPORTED PROTEIN"/>
    <property type="match status" value="1"/>
</dbReference>
<dbReference type="PRINTS" id="PR01490">
    <property type="entry name" value="RTXTOXIND"/>
</dbReference>
<keyword evidence="4 8" id="KW-0812">Transmembrane</keyword>
<dbReference type="InterPro" id="IPR006144">
    <property type="entry name" value="Secretion_HlyD_CS"/>
</dbReference>
<dbReference type="OrthoDB" id="9775513at2"/>
<organism evidence="10 11">
    <name type="scientific">Xenorhabdus kozodoii</name>
    <dbReference type="NCBI Taxonomy" id="351676"/>
    <lineage>
        <taxon>Bacteria</taxon>
        <taxon>Pseudomonadati</taxon>
        <taxon>Pseudomonadota</taxon>
        <taxon>Gammaproteobacteria</taxon>
        <taxon>Enterobacterales</taxon>
        <taxon>Morganellaceae</taxon>
        <taxon>Xenorhabdus</taxon>
    </lineage>
</organism>
<sequence length="421" mass="49164">MDEEIFRNINQENNERKWVPNTIIRIYPPSVILYVITAFLMSFLLILIFALKISNRIEIEGEVNSLPSTVIVRSPITGYIEFSNVSILESSKLLKGDIVLKIKNIDEDINGDLKNQKLKNLHSIMDKLNKNINDKKELKIKVDEFYEKNIIFTDQEIKNLRNELNESNKIIQEHNNTRKKYELFLKKGYVTIEQLNSISNNYTQNKISYINIHQQLNSLLEKKSQFFIDRDSKINDIDNKISSLQEQLNEIELKKIDINSDTNRIIPSPIDGVLDYQYKTLGQEVVKNDPLLKISPKKIESYFIVFSIKSEHYPYVKIGEKINVRFKSYPFQKYGSFDGVIDKISQSIVNNENIISQQLKSDTKNTDDNLYSIQVKITDKNINKLKLVAGMKAETSLIIENKTIYNFMVDKAKYNFKKYME</sequence>
<dbReference type="Proteomes" id="UP000221101">
    <property type="component" value="Unassembled WGS sequence"/>
</dbReference>
<dbReference type="GO" id="GO:0009306">
    <property type="term" value="P:protein secretion"/>
    <property type="evidence" value="ECO:0007669"/>
    <property type="project" value="InterPro"/>
</dbReference>
<keyword evidence="3" id="KW-0813">Transport</keyword>
<comment type="subcellular location">
    <subcellularLocation>
        <location evidence="1">Membrane</location>
        <topology evidence="1">Single-pass membrane protein</topology>
    </subcellularLocation>
</comment>
<feature type="transmembrane region" description="Helical" evidence="8">
    <location>
        <begin position="31"/>
        <end position="51"/>
    </location>
</feature>
<evidence type="ECO:0000256" key="5">
    <source>
        <dbReference type="ARBA" id="ARBA00022989"/>
    </source>
</evidence>
<reference evidence="10 11" key="1">
    <citation type="journal article" date="2017" name="Nat. Microbiol.">
        <title>Natural product diversity associated with the nematode symbionts Photorhabdus and Xenorhabdus.</title>
        <authorList>
            <person name="Tobias N.J."/>
            <person name="Wolff H."/>
            <person name="Djahanschiri B."/>
            <person name="Grundmann F."/>
            <person name="Kronenwerth M."/>
            <person name="Shi Y.M."/>
            <person name="Simonyi S."/>
            <person name="Grun P."/>
            <person name="Shapiro-Ilan D."/>
            <person name="Pidot S.J."/>
            <person name="Stinear T.P."/>
            <person name="Ebersberger I."/>
            <person name="Bode H.B."/>
        </authorList>
    </citation>
    <scope>NUCLEOTIDE SEQUENCE [LARGE SCALE GENOMIC DNA]</scope>
    <source>
        <strain evidence="10 11">DSM 17907</strain>
    </source>
</reference>
<evidence type="ECO:0000313" key="11">
    <source>
        <dbReference type="Proteomes" id="UP000221101"/>
    </source>
</evidence>
<evidence type="ECO:0000256" key="3">
    <source>
        <dbReference type="ARBA" id="ARBA00022448"/>
    </source>
</evidence>
<feature type="coiled-coil region" evidence="7">
    <location>
        <begin position="118"/>
        <end position="177"/>
    </location>
</feature>
<keyword evidence="6 8" id="KW-0472">Membrane</keyword>
<evidence type="ECO:0000256" key="2">
    <source>
        <dbReference type="ARBA" id="ARBA00009477"/>
    </source>
</evidence>
<dbReference type="InterPro" id="IPR058982">
    <property type="entry name" value="Beta-barrel_AprE"/>
</dbReference>
<evidence type="ECO:0000256" key="7">
    <source>
        <dbReference type="SAM" id="Coils"/>
    </source>
</evidence>
<comment type="similarity">
    <text evidence="2">Belongs to the membrane fusion protein (MFP) (TC 8.A.1) family.</text>
</comment>
<keyword evidence="7" id="KW-0175">Coiled coil</keyword>